<evidence type="ECO:0000256" key="7">
    <source>
        <dbReference type="ARBA" id="ARBA00022692"/>
    </source>
</evidence>
<feature type="transmembrane region" description="Helical" evidence="12">
    <location>
        <begin position="12"/>
        <end position="31"/>
    </location>
</feature>
<evidence type="ECO:0000256" key="6">
    <source>
        <dbReference type="ARBA" id="ARBA00022519"/>
    </source>
</evidence>
<comment type="subcellular location">
    <subcellularLocation>
        <location evidence="1">Cell inner membrane</location>
        <topology evidence="1">Single-pass membrane protein</topology>
    </subcellularLocation>
</comment>
<evidence type="ECO:0000256" key="9">
    <source>
        <dbReference type="ARBA" id="ARBA00023136"/>
    </source>
</evidence>
<evidence type="ECO:0000259" key="13">
    <source>
        <dbReference type="Pfam" id="PF12019"/>
    </source>
</evidence>
<keyword evidence="4" id="KW-1003">Cell membrane</keyword>
<dbReference type="Proteomes" id="UP000272771">
    <property type="component" value="Chromosome"/>
</dbReference>
<accession>A0A448VQS7</accession>
<keyword evidence="6" id="KW-0997">Cell inner membrane</keyword>
<dbReference type="InterPro" id="IPR045584">
    <property type="entry name" value="Pilin-like"/>
</dbReference>
<keyword evidence="5" id="KW-0488">Methylation</keyword>
<dbReference type="SUPFAM" id="SSF54523">
    <property type="entry name" value="Pili subunits"/>
    <property type="match status" value="1"/>
</dbReference>
<dbReference type="NCBIfam" id="TIGR02532">
    <property type="entry name" value="IV_pilin_GFxxxE"/>
    <property type="match status" value="1"/>
</dbReference>
<protein>
    <recommendedName>
        <fullName evidence="3">Type II secretion system protein H</fullName>
    </recommendedName>
    <alternativeName>
        <fullName evidence="11">General secretion pathway protein H</fullName>
    </alternativeName>
</protein>
<organism evidence="14 15">
    <name type="scientific">Neisseria weaveri</name>
    <dbReference type="NCBI Taxonomy" id="28091"/>
    <lineage>
        <taxon>Bacteria</taxon>
        <taxon>Pseudomonadati</taxon>
        <taxon>Pseudomonadota</taxon>
        <taxon>Betaproteobacteria</taxon>
        <taxon>Neisseriales</taxon>
        <taxon>Neisseriaceae</taxon>
        <taxon>Neisseria</taxon>
    </lineage>
</organism>
<evidence type="ECO:0000256" key="3">
    <source>
        <dbReference type="ARBA" id="ARBA00021549"/>
    </source>
</evidence>
<proteinExistence type="inferred from homology"/>
<evidence type="ECO:0000256" key="5">
    <source>
        <dbReference type="ARBA" id="ARBA00022481"/>
    </source>
</evidence>
<dbReference type="GO" id="GO:0015628">
    <property type="term" value="P:protein secretion by the type II secretion system"/>
    <property type="evidence" value="ECO:0007669"/>
    <property type="project" value="InterPro"/>
</dbReference>
<dbReference type="STRING" id="28091.SAMEA3174300_00621"/>
<dbReference type="InterPro" id="IPR012902">
    <property type="entry name" value="N_methyl_site"/>
</dbReference>
<keyword evidence="7 12" id="KW-0812">Transmembrane</keyword>
<dbReference type="Pfam" id="PF07963">
    <property type="entry name" value="N_methyl"/>
    <property type="match status" value="1"/>
</dbReference>
<evidence type="ECO:0000256" key="10">
    <source>
        <dbReference type="ARBA" id="ARBA00025772"/>
    </source>
</evidence>
<evidence type="ECO:0000256" key="2">
    <source>
        <dbReference type="ARBA" id="ARBA00011156"/>
    </source>
</evidence>
<keyword evidence="9 12" id="KW-0472">Membrane</keyword>
<reference evidence="14 15" key="1">
    <citation type="submission" date="2018-12" db="EMBL/GenBank/DDBJ databases">
        <authorList>
            <consortium name="Pathogen Informatics"/>
        </authorList>
    </citation>
    <scope>NUCLEOTIDE SEQUENCE [LARGE SCALE GENOMIC DNA]</scope>
    <source>
        <strain evidence="14 15">NCTC12742</strain>
    </source>
</reference>
<comment type="subunit">
    <text evidence="2">The pili are polar flexible filaments of about 5.4 nanometers diameter and 2.5 micrometers average length; they consist of only a single polypeptide chain arranged in a helical configuration of five subunits per turn in the assembled pilus.</text>
</comment>
<dbReference type="Pfam" id="PF12019">
    <property type="entry name" value="GspH"/>
    <property type="match status" value="1"/>
</dbReference>
<dbReference type="AlphaFoldDB" id="A0A448VQS7"/>
<evidence type="ECO:0000256" key="8">
    <source>
        <dbReference type="ARBA" id="ARBA00022989"/>
    </source>
</evidence>
<evidence type="ECO:0000256" key="11">
    <source>
        <dbReference type="ARBA" id="ARBA00030775"/>
    </source>
</evidence>
<sequence length="232" mass="26068">MLMRLRQNGFTFMELLVVIIIFAIMTVIALPNMSQWIAARRSATQAENMANLLRFARSEAVRLNLPVYVCPVQIKKDGNPDQYCNAAYSGQGVAAFADVNRDRMYTRKDDKPLRHVVINPTQNNRLDYIVEAYDFGKDKPKSGNNKYQAWIFLPDGTFGYSDAKGPKTPIDLENVGTGMIRLILTDKKAENGSEKQARATLAVIENNGRVKICPKYEKNHSDAGSALCKLQF</sequence>
<dbReference type="Gene3D" id="3.30.700.10">
    <property type="entry name" value="Glycoprotein, Type 4 Pilin"/>
    <property type="match status" value="1"/>
</dbReference>
<dbReference type="GO" id="GO:0015627">
    <property type="term" value="C:type II protein secretion system complex"/>
    <property type="evidence" value="ECO:0007669"/>
    <property type="project" value="InterPro"/>
</dbReference>
<evidence type="ECO:0000313" key="14">
    <source>
        <dbReference type="EMBL" id="VEJ52140.1"/>
    </source>
</evidence>
<evidence type="ECO:0000256" key="1">
    <source>
        <dbReference type="ARBA" id="ARBA00004377"/>
    </source>
</evidence>
<dbReference type="EMBL" id="LR134533">
    <property type="protein sequence ID" value="VEJ52140.1"/>
    <property type="molecule type" value="Genomic_DNA"/>
</dbReference>
<dbReference type="GO" id="GO:0005886">
    <property type="term" value="C:plasma membrane"/>
    <property type="evidence" value="ECO:0007669"/>
    <property type="project" value="UniProtKB-SubCell"/>
</dbReference>
<name>A0A448VQS7_9NEIS</name>
<evidence type="ECO:0000256" key="12">
    <source>
        <dbReference type="SAM" id="Phobius"/>
    </source>
</evidence>
<keyword evidence="8 12" id="KW-1133">Transmembrane helix</keyword>
<feature type="domain" description="General secretion pathway GspH" evidence="13">
    <location>
        <begin position="45"/>
        <end position="156"/>
    </location>
</feature>
<evidence type="ECO:0000256" key="4">
    <source>
        <dbReference type="ARBA" id="ARBA00022475"/>
    </source>
</evidence>
<evidence type="ECO:0000313" key="15">
    <source>
        <dbReference type="Proteomes" id="UP000272771"/>
    </source>
</evidence>
<dbReference type="InterPro" id="IPR022346">
    <property type="entry name" value="T2SS_GspH"/>
</dbReference>
<gene>
    <name evidence="14" type="primary">fimT</name>
    <name evidence="14" type="ORF">NCTC12742_02054</name>
</gene>
<keyword evidence="15" id="KW-1185">Reference proteome</keyword>
<comment type="similarity">
    <text evidence="10">Belongs to the GSP H family.</text>
</comment>